<protein>
    <submittedName>
        <fullName evidence="1">Uncharacterized protein</fullName>
    </submittedName>
</protein>
<keyword evidence="2" id="KW-1185">Reference proteome</keyword>
<name>A0A139ILD0_9PEZI</name>
<proteinExistence type="predicted"/>
<organism evidence="1 2">
    <name type="scientific">Pseudocercospora musae</name>
    <dbReference type="NCBI Taxonomy" id="113226"/>
    <lineage>
        <taxon>Eukaryota</taxon>
        <taxon>Fungi</taxon>
        <taxon>Dikarya</taxon>
        <taxon>Ascomycota</taxon>
        <taxon>Pezizomycotina</taxon>
        <taxon>Dothideomycetes</taxon>
        <taxon>Dothideomycetidae</taxon>
        <taxon>Mycosphaerellales</taxon>
        <taxon>Mycosphaerellaceae</taxon>
        <taxon>Pseudocercospora</taxon>
    </lineage>
</organism>
<sequence length="151" mass="17383">MILDYLRVPGCSNGSSNTPKAITQRSTHATTNVIGIAAEYTVPDREAREEGLSTQDRDVQDTVLEVATMRSYMARAQRTLRTWSRPYYMPGLQRLPTLWSCRQTAPMLLCSSKRMSEMRLPLLRHAKKKDGCSEEIWLEGRHRARKERSRI</sequence>
<reference evidence="1 2" key="1">
    <citation type="submission" date="2015-07" db="EMBL/GenBank/DDBJ databases">
        <title>Comparative genomics of the Sigatoka disease complex on banana suggests a link between parallel evolutionary changes in Pseudocercospora fijiensis and Pseudocercospora eumusae and increased virulence on the banana host.</title>
        <authorList>
            <person name="Chang T.-C."/>
            <person name="Salvucci A."/>
            <person name="Crous P.W."/>
            <person name="Stergiopoulos I."/>
        </authorList>
    </citation>
    <scope>NUCLEOTIDE SEQUENCE [LARGE SCALE GENOMIC DNA]</scope>
    <source>
        <strain evidence="1 2">CBS 116634</strain>
    </source>
</reference>
<dbReference type="Proteomes" id="UP000073492">
    <property type="component" value="Unassembled WGS sequence"/>
</dbReference>
<evidence type="ECO:0000313" key="1">
    <source>
        <dbReference type="EMBL" id="KXT15529.1"/>
    </source>
</evidence>
<gene>
    <name evidence="1" type="ORF">AC579_3407</name>
</gene>
<accession>A0A139ILD0</accession>
<dbReference type="EMBL" id="LFZO01000057">
    <property type="protein sequence ID" value="KXT15529.1"/>
    <property type="molecule type" value="Genomic_DNA"/>
</dbReference>
<comment type="caution">
    <text evidence="1">The sequence shown here is derived from an EMBL/GenBank/DDBJ whole genome shotgun (WGS) entry which is preliminary data.</text>
</comment>
<evidence type="ECO:0000313" key="2">
    <source>
        <dbReference type="Proteomes" id="UP000073492"/>
    </source>
</evidence>
<dbReference type="AlphaFoldDB" id="A0A139ILD0"/>